<feature type="binding site" evidence="15">
    <location>
        <position position="233"/>
    </location>
    <ligand>
        <name>Mg(2+)</name>
        <dbReference type="ChEBI" id="CHEBI:18420"/>
        <label>3</label>
    </ligand>
</feature>
<feature type="binding site" description="in other chain" evidence="15">
    <location>
        <position position="130"/>
    </location>
    <ligand>
        <name>beta-D-fructose 1,6-bisphosphate</name>
        <dbReference type="ChEBI" id="CHEBI:32966"/>
        <note>ligand shared between dimeric partners</note>
    </ligand>
</feature>
<dbReference type="EC" id="4.1.2.13" evidence="15"/>
<feature type="binding site" evidence="15">
    <location>
        <position position="18"/>
    </location>
    <ligand>
        <name>dihydroxyacetone phosphate</name>
        <dbReference type="ChEBI" id="CHEBI:57642"/>
    </ligand>
</feature>
<feature type="binding site" description="in other chain" evidence="15">
    <location>
        <position position="348"/>
    </location>
    <ligand>
        <name>beta-D-fructose 1,6-bisphosphate</name>
        <dbReference type="ChEBI" id="CHEBI:32966"/>
        <note>ligand shared between dimeric partners</note>
    </ligand>
</feature>
<dbReference type="InterPro" id="IPR002803">
    <property type="entry name" value="FBPase_V"/>
</dbReference>
<dbReference type="GO" id="GO:0006094">
    <property type="term" value="P:gluconeogenesis"/>
    <property type="evidence" value="ECO:0007669"/>
    <property type="project" value="UniProtKB-UniRule"/>
</dbReference>
<gene>
    <name evidence="15" type="primary">fbp</name>
    <name evidence="16" type="ORF">THFILI_08190</name>
</gene>
<dbReference type="Pfam" id="PF01950">
    <property type="entry name" value="FBPase_3"/>
    <property type="match status" value="1"/>
</dbReference>
<evidence type="ECO:0000256" key="11">
    <source>
        <dbReference type="ARBA" id="ARBA00022842"/>
    </source>
</evidence>
<keyword evidence="17" id="KW-1185">Reference proteome</keyword>
<name>A0A0A2WNT7_THEFI</name>
<dbReference type="RefSeq" id="WP_038065830.1">
    <property type="nucleotide sequence ID" value="NZ_JPSL02000039.1"/>
</dbReference>
<feature type="binding site" description="in other chain" evidence="15">
    <location>
        <position position="267"/>
    </location>
    <ligand>
        <name>beta-D-fructose 1,6-bisphosphate</name>
        <dbReference type="ChEBI" id="CHEBI:32966"/>
        <note>ligand shared between dimeric partners</note>
    </ligand>
</feature>
<dbReference type="SUPFAM" id="SSF111249">
    <property type="entry name" value="Sulfolobus fructose-1,6-bisphosphatase-like"/>
    <property type="match status" value="1"/>
</dbReference>
<comment type="pathway">
    <text evidence="3 15">Carbohydrate biosynthesis; gluconeogenesis.</text>
</comment>
<dbReference type="PIRSF" id="PIRSF015647">
    <property type="entry name" value="FBPtase_archl"/>
    <property type="match status" value="1"/>
</dbReference>
<protein>
    <recommendedName>
        <fullName evidence="7 15">Fructose-1,6-bisphosphate aldolase/phosphatase</fullName>
        <shortName evidence="15">FBP A/P</shortName>
        <shortName evidence="15">FBP aldolase/phosphatase</shortName>
        <ecNumber evidence="6 15">3.1.3.11</ecNumber>
        <ecNumber evidence="15">4.1.2.13</ecNumber>
    </recommendedName>
</protein>
<feature type="binding site" evidence="15">
    <location>
        <position position="235"/>
    </location>
    <ligand>
        <name>Mg(2+)</name>
        <dbReference type="ChEBI" id="CHEBI:18420"/>
        <label>3</label>
    </ligand>
</feature>
<evidence type="ECO:0000256" key="7">
    <source>
        <dbReference type="ARBA" id="ARBA00018635"/>
    </source>
</evidence>
<keyword evidence="13 15" id="KW-0704">Schiff base</keyword>
<feature type="active site" description="Schiff-base intermediate with DHAP; for FBP aldolase activity" evidence="15">
    <location>
        <position position="233"/>
    </location>
</feature>
<evidence type="ECO:0000256" key="4">
    <source>
        <dbReference type="ARBA" id="ARBA00010693"/>
    </source>
</evidence>
<sequence length="364" mass="40304">MRVTVSVLKADIGALAGHTAPSRGVLSRVEAVLEEGRGLYLDRYVFHVGDDIVLLLTHDRGPGDPEIHALAWRAFQEGTEVAKREGLYGAGQDLLKDAFTGNLHGLGPQVAEMVFEERPSEPLVVLAADKTEPGAFNLPLYLAFADPMYSSGLLLSPELRPGFRFRVLDVTKTERDTFIDLEAPERLYDLATLLRDPHRYVIQSIWSRRYPEEVAAVVSTTRLRNIAGRYVGKDDPVAIVRTQKIFPATEELGPPFGLVPFVAGNTRGSHHLPLMPVPANTPATSFFCIPMVAALGFSLREGRLTGPIDLFADPAWEPIRARAVEKAVEMRRQGFYGPAMLPMEELEYTGITERLRALEAEFRS</sequence>
<evidence type="ECO:0000256" key="5">
    <source>
        <dbReference type="ARBA" id="ARBA00011820"/>
    </source>
</evidence>
<dbReference type="GO" id="GO:0004332">
    <property type="term" value="F:fructose-bisphosphate aldolase activity"/>
    <property type="evidence" value="ECO:0007669"/>
    <property type="project" value="UniProtKB-UniRule"/>
</dbReference>
<evidence type="ECO:0000256" key="9">
    <source>
        <dbReference type="ARBA" id="ARBA00022723"/>
    </source>
</evidence>
<feature type="binding site" evidence="15">
    <location>
        <position position="234"/>
    </location>
    <ligand>
        <name>Mg(2+)</name>
        <dbReference type="ChEBI" id="CHEBI:18420"/>
        <label>3</label>
    </ligand>
</feature>
<dbReference type="PANTHER" id="PTHR38341">
    <property type="entry name" value="FRUCTOSE-1,6-BISPHOSPHATE ALDOLASE/PHOSPHATASE"/>
    <property type="match status" value="1"/>
</dbReference>
<feature type="binding site" evidence="15">
    <location>
        <position position="130"/>
    </location>
    <ligand>
        <name>dihydroxyacetone phosphate</name>
        <dbReference type="ChEBI" id="CHEBI:57642"/>
    </ligand>
</feature>
<dbReference type="EMBL" id="JPSL02000039">
    <property type="protein sequence ID" value="KGQ21483.1"/>
    <property type="molecule type" value="Genomic_DNA"/>
</dbReference>
<keyword evidence="8 15" id="KW-0312">Gluconeogenesis</keyword>
<comment type="subunit">
    <text evidence="5 15">Homooctamer; dimer of tetramers.</text>
</comment>
<evidence type="ECO:0000256" key="2">
    <source>
        <dbReference type="ARBA" id="ARBA00001946"/>
    </source>
</evidence>
<comment type="caution">
    <text evidence="15">Lacks conserved residue(s) required for the propagation of feature annotation.</text>
</comment>
<evidence type="ECO:0000256" key="1">
    <source>
        <dbReference type="ARBA" id="ARBA00001273"/>
    </source>
</evidence>
<feature type="binding site" evidence="15">
    <location>
        <position position="50"/>
    </location>
    <ligand>
        <name>Mg(2+)</name>
        <dbReference type="ChEBI" id="CHEBI:18420"/>
        <label>2</label>
    </ligand>
</feature>
<feature type="binding site" evidence="15">
    <location>
        <position position="235"/>
    </location>
    <ligand>
        <name>Mg(2+)</name>
        <dbReference type="ChEBI" id="CHEBI:18420"/>
        <label>2</label>
    </ligand>
</feature>
<dbReference type="AlphaFoldDB" id="A0A0A2WNT7"/>
<comment type="function">
    <text evidence="15">Catalyzes two subsequent steps in gluconeogenesis: the aldol condensation of dihydroxyacetone phosphate (DHAP) and glyceraldehyde-3-phosphate (GA3P) to fructose-1,6-bisphosphate (FBP), and the dephosphorylation of FBP to fructose-6-phosphate (F6P).</text>
</comment>
<evidence type="ECO:0000256" key="3">
    <source>
        <dbReference type="ARBA" id="ARBA00004742"/>
    </source>
</evidence>
<keyword evidence="10 15" id="KW-0378">Hydrolase</keyword>
<keyword evidence="9 15" id="KW-0479">Metal-binding</keyword>
<dbReference type="HAMAP" id="MF_02067">
    <property type="entry name" value="FBP_aldolase_phosphatase"/>
    <property type="match status" value="1"/>
</dbReference>
<evidence type="ECO:0000256" key="6">
    <source>
        <dbReference type="ARBA" id="ARBA00013093"/>
    </source>
</evidence>
<dbReference type="UniPathway" id="UPA00138"/>
<feature type="binding site" evidence="15">
    <location>
        <begin position="243"/>
        <end position="244"/>
    </location>
    <ligand>
        <name>beta-D-fructose 1,6-bisphosphate</name>
        <dbReference type="ChEBI" id="CHEBI:32966"/>
        <note>ligand shared between dimeric partners</note>
    </ligand>
</feature>
<evidence type="ECO:0000256" key="15">
    <source>
        <dbReference type="HAMAP-Rule" id="MF_02067"/>
    </source>
</evidence>
<comment type="cofactor">
    <cofactor evidence="2 15">
        <name>Mg(2+)</name>
        <dbReference type="ChEBI" id="CHEBI:18420"/>
    </cofactor>
</comment>
<feature type="binding site" evidence="15">
    <location>
        <position position="267"/>
    </location>
    <ligand>
        <name>dihydroxyacetone phosphate</name>
        <dbReference type="ChEBI" id="CHEBI:57642"/>
    </ligand>
</feature>
<comment type="catalytic activity">
    <reaction evidence="15">
        <text>beta-D-fructose 1,6-bisphosphate = D-glyceraldehyde 3-phosphate + dihydroxyacetone phosphate</text>
        <dbReference type="Rhea" id="RHEA:14729"/>
        <dbReference type="ChEBI" id="CHEBI:32966"/>
        <dbReference type="ChEBI" id="CHEBI:57642"/>
        <dbReference type="ChEBI" id="CHEBI:59776"/>
        <dbReference type="EC" id="4.1.2.13"/>
    </reaction>
</comment>
<keyword evidence="14 15" id="KW-0119">Carbohydrate metabolism</keyword>
<feature type="binding site" evidence="15">
    <location>
        <position position="11"/>
    </location>
    <ligand>
        <name>Mg(2+)</name>
        <dbReference type="ChEBI" id="CHEBI:18420"/>
        <label>1</label>
    </ligand>
</feature>
<dbReference type="GO" id="GO:0000287">
    <property type="term" value="F:magnesium ion binding"/>
    <property type="evidence" value="ECO:0007669"/>
    <property type="project" value="UniProtKB-UniRule"/>
</dbReference>
<comment type="catalytic activity">
    <reaction evidence="1 15">
        <text>beta-D-fructose 1,6-bisphosphate + H2O = beta-D-fructose 6-phosphate + phosphate</text>
        <dbReference type="Rhea" id="RHEA:11064"/>
        <dbReference type="ChEBI" id="CHEBI:15377"/>
        <dbReference type="ChEBI" id="CHEBI:32966"/>
        <dbReference type="ChEBI" id="CHEBI:43474"/>
        <dbReference type="ChEBI" id="CHEBI:57634"/>
        <dbReference type="EC" id="3.1.3.11"/>
    </reaction>
</comment>
<feature type="binding site" evidence="15">
    <location>
        <position position="51"/>
    </location>
    <ligand>
        <name>Mg(2+)</name>
        <dbReference type="ChEBI" id="CHEBI:18420"/>
        <label>2</label>
    </ligand>
</feature>
<feature type="binding site" description="in other chain" evidence="15">
    <location>
        <begin position="101"/>
        <end position="102"/>
    </location>
    <ligand>
        <name>beta-D-fructose 1,6-bisphosphate</name>
        <dbReference type="ChEBI" id="CHEBI:32966"/>
        <note>ligand shared between dimeric partners</note>
    </ligand>
</feature>
<feature type="binding site" description="in other chain" evidence="15">
    <location>
        <position position="18"/>
    </location>
    <ligand>
        <name>beta-D-fructose 1,6-bisphosphate</name>
        <dbReference type="ChEBI" id="CHEBI:32966"/>
        <note>ligand shared between dimeric partners</note>
    </ligand>
</feature>
<keyword evidence="12 15" id="KW-0456">Lyase</keyword>
<feature type="binding site" description="in other chain" evidence="15">
    <location>
        <position position="88"/>
    </location>
    <ligand>
        <name>beta-D-fructose 1,6-bisphosphate</name>
        <dbReference type="ChEBI" id="CHEBI:32966"/>
        <note>ligand shared between dimeric partners</note>
    </ligand>
</feature>
<dbReference type="OrthoDB" id="9763541at2"/>
<feature type="binding site" evidence="15">
    <location>
        <position position="18"/>
    </location>
    <ligand>
        <name>Mg(2+)</name>
        <dbReference type="ChEBI" id="CHEBI:18420"/>
        <label>1</label>
    </ligand>
</feature>
<comment type="similarity">
    <text evidence="4 15">Belongs to the FBP aldolase/phosphatase family.</text>
</comment>
<evidence type="ECO:0000256" key="8">
    <source>
        <dbReference type="ARBA" id="ARBA00022432"/>
    </source>
</evidence>
<dbReference type="STRING" id="276.THFILI_08190"/>
<dbReference type="Proteomes" id="UP000030364">
    <property type="component" value="Unassembled WGS sequence"/>
</dbReference>
<dbReference type="PATRIC" id="fig|276.5.peg.1715"/>
<evidence type="ECO:0000256" key="12">
    <source>
        <dbReference type="ARBA" id="ARBA00023239"/>
    </source>
</evidence>
<reference evidence="16 17" key="1">
    <citation type="journal article" date="2015" name="Genome Announc.">
        <title>Draft Genome Sequence of the Thermophile Thermus filiformis ATCC 43280, Producer of Carotenoid-(Di)glucoside-Branched Fatty Acid (Di)esters and Source of Hyperthermostable Enzymes of Biotechnological Interest.</title>
        <authorList>
            <person name="Mandelli F."/>
            <person name="Oliveira Ramires B."/>
            <person name="Couger M.B."/>
            <person name="Paixao D.A."/>
            <person name="Camilo C.M."/>
            <person name="Polikarpov I."/>
            <person name="Prade R."/>
            <person name="Riano-Pachon D.M."/>
            <person name="Squina F.M."/>
        </authorList>
    </citation>
    <scope>NUCLEOTIDE SEQUENCE [LARGE SCALE GENOMIC DNA]</scope>
    <source>
        <strain evidence="16 17">ATCC 43280</strain>
    </source>
</reference>
<comment type="caution">
    <text evidence="16">The sequence shown here is derived from an EMBL/GenBank/DDBJ whole genome shotgun (WGS) entry which is preliminary data.</text>
</comment>
<feature type="binding site" evidence="15">
    <location>
        <position position="234"/>
    </location>
    <ligand>
        <name>Mg(2+)</name>
        <dbReference type="ChEBI" id="CHEBI:18420"/>
        <label>4</label>
    </ligand>
</feature>
<dbReference type="PANTHER" id="PTHR38341:SF1">
    <property type="entry name" value="FRUCTOSE-1,6-BISPHOSPHATE ALDOLASE_PHOSPHATASE"/>
    <property type="match status" value="1"/>
</dbReference>
<organism evidence="16 17">
    <name type="scientific">Thermus filiformis</name>
    <dbReference type="NCBI Taxonomy" id="276"/>
    <lineage>
        <taxon>Bacteria</taxon>
        <taxon>Thermotogati</taxon>
        <taxon>Deinococcota</taxon>
        <taxon>Deinococci</taxon>
        <taxon>Thermales</taxon>
        <taxon>Thermaceae</taxon>
        <taxon>Thermus</taxon>
    </lineage>
</organism>
<feature type="binding site" evidence="15">
    <location>
        <position position="92"/>
    </location>
    <ligand>
        <name>Mg(2+)</name>
        <dbReference type="ChEBI" id="CHEBI:18420"/>
        <label>1</label>
    </ligand>
</feature>
<feature type="active site" description="Proton donor/acceptor; for FBP aldolase activity" evidence="15">
    <location>
        <position position="230"/>
    </location>
</feature>
<feature type="binding site" evidence="15">
    <location>
        <position position="50"/>
    </location>
    <ligand>
        <name>Mg(2+)</name>
        <dbReference type="ChEBI" id="CHEBI:18420"/>
        <label>1</label>
    </ligand>
</feature>
<evidence type="ECO:0000256" key="13">
    <source>
        <dbReference type="ARBA" id="ARBA00023270"/>
    </source>
</evidence>
<proteinExistence type="inferred from homology"/>
<evidence type="ECO:0000256" key="10">
    <source>
        <dbReference type="ARBA" id="ARBA00022801"/>
    </source>
</evidence>
<dbReference type="EC" id="3.1.3.11" evidence="6 15"/>
<keyword evidence="11 15" id="KW-0460">Magnesium</keyword>
<accession>A0A0A2WNT7</accession>
<feature type="active site" description="Proton acceptor; for FBP phosphatase activity" evidence="15">
    <location>
        <position position="11"/>
    </location>
</feature>
<evidence type="ECO:0000313" key="17">
    <source>
        <dbReference type="Proteomes" id="UP000030364"/>
    </source>
</evidence>
<dbReference type="GO" id="GO:0042132">
    <property type="term" value="F:fructose 1,6-bisphosphate 1-phosphatase activity"/>
    <property type="evidence" value="ECO:0007669"/>
    <property type="project" value="UniProtKB-UniRule"/>
</dbReference>
<evidence type="ECO:0000256" key="14">
    <source>
        <dbReference type="ARBA" id="ARBA00023277"/>
    </source>
</evidence>
<evidence type="ECO:0000313" key="16">
    <source>
        <dbReference type="EMBL" id="KGQ21483.1"/>
    </source>
</evidence>
<feature type="binding site" evidence="15">
    <location>
        <position position="129"/>
    </location>
    <ligand>
        <name>Mg(2+)</name>
        <dbReference type="ChEBI" id="CHEBI:18420"/>
        <label>2</label>
    </ligand>
</feature>
<dbReference type="InterPro" id="IPR036076">
    <property type="entry name" value="FBPase_V_sf"/>
</dbReference>
<comment type="domain">
    <text evidence="15">Consists of a single catalytic domain, but remodels its active-site architecture via a large structural change to exhibit dual activities.</text>
</comment>